<dbReference type="FunFam" id="2.130.10.10:FF:000191">
    <property type="entry name" value="mRNA splicing factor"/>
    <property type="match status" value="1"/>
</dbReference>
<dbReference type="GO" id="GO:0071013">
    <property type="term" value="C:catalytic step 2 spliceosome"/>
    <property type="evidence" value="ECO:0007669"/>
    <property type="project" value="InterPro"/>
</dbReference>
<evidence type="ECO:0000256" key="2">
    <source>
        <dbReference type="ARBA" id="ARBA00022737"/>
    </source>
</evidence>
<feature type="repeat" description="WD" evidence="3">
    <location>
        <begin position="213"/>
        <end position="255"/>
    </location>
</feature>
<dbReference type="PRINTS" id="PR00320">
    <property type="entry name" value="GPROTEINBRPT"/>
</dbReference>
<feature type="repeat" description="WD" evidence="3">
    <location>
        <begin position="497"/>
        <end position="520"/>
    </location>
</feature>
<dbReference type="PANTHER" id="PTHR43979">
    <property type="entry name" value="PRE-MRNA-PROCESSING FACTOR 17"/>
    <property type="match status" value="1"/>
</dbReference>
<dbReference type="InterPro" id="IPR015943">
    <property type="entry name" value="WD40/YVTN_repeat-like_dom_sf"/>
</dbReference>
<dbReference type="PROSITE" id="PS00678">
    <property type="entry name" value="WD_REPEATS_1"/>
    <property type="match status" value="1"/>
</dbReference>
<dbReference type="InterPro" id="IPR019775">
    <property type="entry name" value="WD40_repeat_CS"/>
</dbReference>
<dbReference type="EMBL" id="CAJPDQ010000019">
    <property type="protein sequence ID" value="CAF9923221.1"/>
    <property type="molecule type" value="Genomic_DNA"/>
</dbReference>
<dbReference type="InterPro" id="IPR032847">
    <property type="entry name" value="PRPF17"/>
</dbReference>
<dbReference type="Proteomes" id="UP000664169">
    <property type="component" value="Unassembled WGS sequence"/>
</dbReference>
<dbReference type="AlphaFoldDB" id="A0A8H3FEN9"/>
<dbReference type="InterPro" id="IPR020472">
    <property type="entry name" value="WD40_PAC1"/>
</dbReference>
<name>A0A8H3FEN9_9LECA</name>
<proteinExistence type="predicted"/>
<sequence length="520" mass="57930">MSLIPRQAPDPSQPAPKRKNVPTGFAEEIALSRTSFTAQHRTYQSLGYAREPATGALIGASNNEVALSGADFTTHRPAKAISEAWRSKRQKKGDASIVSGDGSYKGPWAKYEEQTRYDESMKEVGEELASDEEWVEEEFVAPAGTSAVPALATDYAPAVEGDEGGETTEFHGSQQTDYQGRTYMHVPQDLGIDLTSQNTEIKNYIPSKQIHTWRGHTKPINALRFFPNSGHLLLSSSADTKIKLWDVYHQRELLRTFSGHSKSVNDICFNPTGTQFLSASYDKQIKLWDTEYGKCISRFTTGKIPHVIKFHPPIDEDPLTALSTEFLVGTSDNKIVQFDVRSGDKIQEYDHHLGPINSITFVDENRRFVTTSDDKSLRAWDYGIPVPIKFIAEPYMFALSRAASHPSGKYLAFQSGDNQIVVYAATDRFRQNRKKSFRGHNSAGYAIDLDISPDGQFLASGDSGGYVCFWDWKTGKLYHKFLASEKGAASKGPCTRVAWHPRETSKVVTAGLDGAIRYWD</sequence>
<evidence type="ECO:0000256" key="4">
    <source>
        <dbReference type="SAM" id="MobiDB-lite"/>
    </source>
</evidence>
<feature type="repeat" description="WD" evidence="3">
    <location>
        <begin position="349"/>
        <end position="381"/>
    </location>
</feature>
<comment type="caution">
    <text evidence="5">The sequence shown here is derived from an EMBL/GenBank/DDBJ whole genome shotgun (WGS) entry which is preliminary data.</text>
</comment>
<dbReference type="InterPro" id="IPR036322">
    <property type="entry name" value="WD40_repeat_dom_sf"/>
</dbReference>
<dbReference type="Gene3D" id="2.130.10.10">
    <property type="entry name" value="YVTN repeat-like/Quinoprotein amine dehydrogenase"/>
    <property type="match status" value="1"/>
</dbReference>
<accession>A0A8H3FEN9</accession>
<dbReference type="OrthoDB" id="10257301at2759"/>
<dbReference type="Pfam" id="PF00400">
    <property type="entry name" value="WD40"/>
    <property type="match status" value="5"/>
</dbReference>
<evidence type="ECO:0000313" key="6">
    <source>
        <dbReference type="Proteomes" id="UP000664169"/>
    </source>
</evidence>
<feature type="repeat" description="WD" evidence="3">
    <location>
        <begin position="257"/>
        <end position="298"/>
    </location>
</feature>
<reference evidence="5" key="1">
    <citation type="submission" date="2021-03" db="EMBL/GenBank/DDBJ databases">
        <authorList>
            <person name="Tagirdzhanova G."/>
        </authorList>
    </citation>
    <scope>NUCLEOTIDE SEQUENCE</scope>
</reference>
<dbReference type="GO" id="GO:0003729">
    <property type="term" value="F:mRNA binding"/>
    <property type="evidence" value="ECO:0007669"/>
    <property type="project" value="TreeGrafter"/>
</dbReference>
<dbReference type="PANTHER" id="PTHR43979:SF1">
    <property type="entry name" value="PRE-MRNA-PROCESSING FACTOR 17"/>
    <property type="match status" value="1"/>
</dbReference>
<keyword evidence="1 3" id="KW-0853">WD repeat</keyword>
<dbReference type="SMART" id="SM00320">
    <property type="entry name" value="WD40"/>
    <property type="match status" value="5"/>
</dbReference>
<dbReference type="GO" id="GO:0000398">
    <property type="term" value="P:mRNA splicing, via spliceosome"/>
    <property type="evidence" value="ECO:0007669"/>
    <property type="project" value="InterPro"/>
</dbReference>
<feature type="region of interest" description="Disordered" evidence="4">
    <location>
        <begin position="1"/>
        <end position="22"/>
    </location>
</feature>
<evidence type="ECO:0008006" key="7">
    <source>
        <dbReference type="Google" id="ProtNLM"/>
    </source>
</evidence>
<protein>
    <recommendedName>
        <fullName evidence="7">Pre-mRNA-processing factor 17</fullName>
    </recommendedName>
</protein>
<gene>
    <name evidence="5" type="ORF">GOMPHAMPRED_002776</name>
</gene>
<dbReference type="PROSITE" id="PS50082">
    <property type="entry name" value="WD_REPEATS_2"/>
    <property type="match status" value="4"/>
</dbReference>
<keyword evidence="6" id="KW-1185">Reference proteome</keyword>
<keyword evidence="2" id="KW-0677">Repeat</keyword>
<evidence type="ECO:0000256" key="1">
    <source>
        <dbReference type="ARBA" id="ARBA00022574"/>
    </source>
</evidence>
<dbReference type="InterPro" id="IPR001680">
    <property type="entry name" value="WD40_rpt"/>
</dbReference>
<organism evidence="5 6">
    <name type="scientific">Gomphillus americanus</name>
    <dbReference type="NCBI Taxonomy" id="1940652"/>
    <lineage>
        <taxon>Eukaryota</taxon>
        <taxon>Fungi</taxon>
        <taxon>Dikarya</taxon>
        <taxon>Ascomycota</taxon>
        <taxon>Pezizomycotina</taxon>
        <taxon>Lecanoromycetes</taxon>
        <taxon>OSLEUM clade</taxon>
        <taxon>Ostropomycetidae</taxon>
        <taxon>Ostropales</taxon>
        <taxon>Graphidaceae</taxon>
        <taxon>Gomphilloideae</taxon>
        <taxon>Gomphillus</taxon>
    </lineage>
</organism>
<dbReference type="PROSITE" id="PS50294">
    <property type="entry name" value="WD_REPEATS_REGION"/>
    <property type="match status" value="4"/>
</dbReference>
<evidence type="ECO:0000256" key="3">
    <source>
        <dbReference type="PROSITE-ProRule" id="PRU00221"/>
    </source>
</evidence>
<dbReference type="SUPFAM" id="SSF50978">
    <property type="entry name" value="WD40 repeat-like"/>
    <property type="match status" value="1"/>
</dbReference>
<dbReference type="CDD" id="cd00200">
    <property type="entry name" value="WD40"/>
    <property type="match status" value="1"/>
</dbReference>
<evidence type="ECO:0000313" key="5">
    <source>
        <dbReference type="EMBL" id="CAF9923221.1"/>
    </source>
</evidence>